<evidence type="ECO:0000313" key="2">
    <source>
        <dbReference type="EMBL" id="VEL12191.1"/>
    </source>
</evidence>
<feature type="region of interest" description="Disordered" evidence="1">
    <location>
        <begin position="46"/>
        <end position="68"/>
    </location>
</feature>
<evidence type="ECO:0000313" key="3">
    <source>
        <dbReference type="Proteomes" id="UP000784294"/>
    </source>
</evidence>
<dbReference type="Proteomes" id="UP000784294">
    <property type="component" value="Unassembled WGS sequence"/>
</dbReference>
<comment type="caution">
    <text evidence="2">The sequence shown here is derived from an EMBL/GenBank/DDBJ whole genome shotgun (WGS) entry which is preliminary data.</text>
</comment>
<accession>A0A448WI33</accession>
<protein>
    <submittedName>
        <fullName evidence="2">Uncharacterized protein</fullName>
    </submittedName>
</protein>
<organism evidence="2 3">
    <name type="scientific">Protopolystoma xenopodis</name>
    <dbReference type="NCBI Taxonomy" id="117903"/>
    <lineage>
        <taxon>Eukaryota</taxon>
        <taxon>Metazoa</taxon>
        <taxon>Spiralia</taxon>
        <taxon>Lophotrochozoa</taxon>
        <taxon>Platyhelminthes</taxon>
        <taxon>Monogenea</taxon>
        <taxon>Polyopisthocotylea</taxon>
        <taxon>Polystomatidea</taxon>
        <taxon>Polystomatidae</taxon>
        <taxon>Protopolystoma</taxon>
    </lineage>
</organism>
<keyword evidence="3" id="KW-1185">Reference proteome</keyword>
<name>A0A448WI33_9PLAT</name>
<evidence type="ECO:0000256" key="1">
    <source>
        <dbReference type="SAM" id="MobiDB-lite"/>
    </source>
</evidence>
<reference evidence="2" key="1">
    <citation type="submission" date="2018-11" db="EMBL/GenBank/DDBJ databases">
        <authorList>
            <consortium name="Pathogen Informatics"/>
        </authorList>
    </citation>
    <scope>NUCLEOTIDE SEQUENCE</scope>
</reference>
<dbReference type="AlphaFoldDB" id="A0A448WI33"/>
<dbReference type="EMBL" id="CAAALY010014057">
    <property type="protein sequence ID" value="VEL12191.1"/>
    <property type="molecule type" value="Genomic_DNA"/>
</dbReference>
<gene>
    <name evidence="2" type="ORF">PXEA_LOCUS5631</name>
</gene>
<proteinExistence type="predicted"/>
<sequence length="68" mass="7579">MPCPALPCHVMPCHARPRHGRTHEQTLGWHTGPDQSKAVVRIALRRSSARHPESGMLVEATDIERPAH</sequence>